<evidence type="ECO:0000313" key="2">
    <source>
        <dbReference type="EMBL" id="OAY41768.1"/>
    </source>
</evidence>
<dbReference type="EMBL" id="CM004395">
    <property type="protein sequence ID" value="OAY41768.1"/>
    <property type="molecule type" value="Genomic_DNA"/>
</dbReference>
<dbReference type="OrthoDB" id="938602at2759"/>
<dbReference type="Gramene" id="Manes.09G128200.1.v8.1">
    <property type="protein sequence ID" value="Manes.09G128200.1.v8.1.CDS.1"/>
    <property type="gene ID" value="Manes.09G128200.v8.1"/>
</dbReference>
<keyword evidence="3" id="KW-1185">Reference proteome</keyword>
<reference evidence="3" key="1">
    <citation type="journal article" date="2016" name="Nat. Biotechnol.">
        <title>Sequencing wild and cultivated cassava and related species reveals extensive interspecific hybridization and genetic diversity.</title>
        <authorList>
            <person name="Bredeson J.V."/>
            <person name="Lyons J.B."/>
            <person name="Prochnik S.E."/>
            <person name="Wu G.A."/>
            <person name="Ha C.M."/>
            <person name="Edsinger-Gonzales E."/>
            <person name="Grimwood J."/>
            <person name="Schmutz J."/>
            <person name="Rabbi I.Y."/>
            <person name="Egesi C."/>
            <person name="Nauluvula P."/>
            <person name="Lebot V."/>
            <person name="Ndunguru J."/>
            <person name="Mkamilo G."/>
            <person name="Bart R.S."/>
            <person name="Setter T.L."/>
            <person name="Gleadow R.M."/>
            <person name="Kulakow P."/>
            <person name="Ferguson M.E."/>
            <person name="Rounsley S."/>
            <person name="Rokhsar D.S."/>
        </authorList>
    </citation>
    <scope>NUCLEOTIDE SEQUENCE [LARGE SCALE GENOMIC DNA]</scope>
    <source>
        <strain evidence="3">cv. AM560-2</strain>
    </source>
</reference>
<comment type="caution">
    <text evidence="2">The sequence shown here is derived from an EMBL/GenBank/DDBJ whole genome shotgun (WGS) entry which is preliminary data.</text>
</comment>
<accession>A0A2C9VC14</accession>
<dbReference type="OMA" id="TWPLVEI"/>
<dbReference type="InterPro" id="IPR008395">
    <property type="entry name" value="Agenet-like_dom"/>
</dbReference>
<proteinExistence type="predicted"/>
<feature type="domain" description="Agenet" evidence="1">
    <location>
        <begin position="1"/>
        <end position="69"/>
    </location>
</feature>
<dbReference type="PANTHER" id="PTHR31917:SF148">
    <property type="entry name" value="DUF724 DOMAIN-CONTAINING PROTEIN 2"/>
    <property type="match status" value="1"/>
</dbReference>
<dbReference type="Proteomes" id="UP000091857">
    <property type="component" value="Chromosome 9"/>
</dbReference>
<dbReference type="CDD" id="cd20406">
    <property type="entry name" value="Tudor_Agenet_AtDUF_rpt2_4"/>
    <property type="match status" value="1"/>
</dbReference>
<dbReference type="Pfam" id="PF05641">
    <property type="entry name" value="Agenet"/>
    <property type="match status" value="1"/>
</dbReference>
<dbReference type="STRING" id="3983.A0A2C9VC14"/>
<dbReference type="Gene3D" id="2.30.30.140">
    <property type="match status" value="1"/>
</dbReference>
<dbReference type="InterPro" id="IPR014002">
    <property type="entry name" value="Agenet_dom_plant"/>
</dbReference>
<sequence length="137" mass="15741">MEFQRGEQVEICSNEEGFRGSYYEATVIKRLTTSSYAVQYKNLLEDDESGPLIEVVSSDEIRPLPPNPSMQSPVSRFVMFDKVDAFHNDGWWVGKIVGKAYSFYYVSFDTTGDAIPYHVSKLRVHQDWVKGKWISSK</sequence>
<gene>
    <name evidence="2" type="ORF">MANES_09G128200v8</name>
</gene>
<organism evidence="2 3">
    <name type="scientific">Manihot esculenta</name>
    <name type="common">Cassava</name>
    <name type="synonym">Jatropha manihot</name>
    <dbReference type="NCBI Taxonomy" id="3983"/>
    <lineage>
        <taxon>Eukaryota</taxon>
        <taxon>Viridiplantae</taxon>
        <taxon>Streptophyta</taxon>
        <taxon>Embryophyta</taxon>
        <taxon>Tracheophyta</taxon>
        <taxon>Spermatophyta</taxon>
        <taxon>Magnoliopsida</taxon>
        <taxon>eudicotyledons</taxon>
        <taxon>Gunneridae</taxon>
        <taxon>Pentapetalae</taxon>
        <taxon>rosids</taxon>
        <taxon>fabids</taxon>
        <taxon>Malpighiales</taxon>
        <taxon>Euphorbiaceae</taxon>
        <taxon>Crotonoideae</taxon>
        <taxon>Manihoteae</taxon>
        <taxon>Manihot</taxon>
    </lineage>
</organism>
<feature type="non-terminal residue" evidence="2">
    <location>
        <position position="137"/>
    </location>
</feature>
<evidence type="ECO:0000259" key="1">
    <source>
        <dbReference type="SMART" id="SM00743"/>
    </source>
</evidence>
<protein>
    <recommendedName>
        <fullName evidence="1">Agenet domain-containing protein</fullName>
    </recommendedName>
</protein>
<dbReference type="AlphaFoldDB" id="A0A2C9VC14"/>
<dbReference type="PANTHER" id="PTHR31917">
    <property type="entry name" value="AGENET DOMAIN-CONTAINING PROTEIN-RELATED"/>
    <property type="match status" value="1"/>
</dbReference>
<feature type="domain" description="Agenet" evidence="1">
    <location>
        <begin position="75"/>
        <end position="130"/>
    </location>
</feature>
<dbReference type="SMART" id="SM00743">
    <property type="entry name" value="Agenet"/>
    <property type="match status" value="2"/>
</dbReference>
<evidence type="ECO:0000313" key="3">
    <source>
        <dbReference type="Proteomes" id="UP000091857"/>
    </source>
</evidence>
<name>A0A2C9VC14_MANES</name>
<dbReference type="CDD" id="cd20405">
    <property type="entry name" value="Tudor_Agenet_AtDUF_rpt1_3"/>
    <property type="match status" value="1"/>
</dbReference>